<accession>A0A6J6RAQ2</accession>
<keyword evidence="1" id="KW-1133">Transmembrane helix</keyword>
<sequence length="400" mass="42041">MSEAQELDHYYDDPNVPEGQNKKRTFSTLLIAILVFLSGSLFLQSTLASNISINANRSLEFGQGTSQTTTCDNLVTLTPFGSFTNASGAGSFTFTGVTLSNLDTRVQGCAGETLSMSAYGQTGNALNSFSIAIASDGTFTSSEGSITNAGAQGSTSNVTLTFSSPTVNSTAVYKITMQSSLSAPPALGSIYLNNTYFSTPYSANMDVGTTGAFTMEMWAKPTTSNISQGLYTGGQSGGQLGFLDINCGASDKMFIGVWGESCNGLSSSSQYPTINQWNHVVLERDGSNNNSVYLNGSRVIYTNGAIKLGLNGANNFIIGQIERGSFTGYISNFRLVRGSAIYSGTSITVPTSPLTLSPASGTVRSLLLMKTEAGLFADETGAQTFTSPGTYSFSSDSPFR</sequence>
<keyword evidence="1" id="KW-0812">Transmembrane</keyword>
<proteinExistence type="predicted"/>
<name>A0A6J6RAQ2_9ZZZZ</name>
<dbReference type="Pfam" id="PF13385">
    <property type="entry name" value="Laminin_G_3"/>
    <property type="match status" value="1"/>
</dbReference>
<evidence type="ECO:0000313" key="2">
    <source>
        <dbReference type="EMBL" id="CAB4721001.1"/>
    </source>
</evidence>
<dbReference type="EMBL" id="CAEZYL010000023">
    <property type="protein sequence ID" value="CAB4721001.1"/>
    <property type="molecule type" value="Genomic_DNA"/>
</dbReference>
<feature type="transmembrane region" description="Helical" evidence="1">
    <location>
        <begin position="29"/>
        <end position="47"/>
    </location>
</feature>
<keyword evidence="1" id="KW-0472">Membrane</keyword>
<dbReference type="SUPFAM" id="SSF49899">
    <property type="entry name" value="Concanavalin A-like lectins/glucanases"/>
    <property type="match status" value="1"/>
</dbReference>
<dbReference type="Gene3D" id="2.60.120.200">
    <property type="match status" value="1"/>
</dbReference>
<protein>
    <submittedName>
        <fullName evidence="2">Unannotated protein</fullName>
    </submittedName>
</protein>
<dbReference type="InterPro" id="IPR013320">
    <property type="entry name" value="ConA-like_dom_sf"/>
</dbReference>
<evidence type="ECO:0000256" key="1">
    <source>
        <dbReference type="SAM" id="Phobius"/>
    </source>
</evidence>
<gene>
    <name evidence="2" type="ORF">UFOPK2689_00548</name>
</gene>
<reference evidence="2" key="1">
    <citation type="submission" date="2020-05" db="EMBL/GenBank/DDBJ databases">
        <authorList>
            <person name="Chiriac C."/>
            <person name="Salcher M."/>
            <person name="Ghai R."/>
            <person name="Kavagutti S V."/>
        </authorList>
    </citation>
    <scope>NUCLEOTIDE SEQUENCE</scope>
</reference>
<dbReference type="AlphaFoldDB" id="A0A6J6RAQ2"/>
<organism evidence="2">
    <name type="scientific">freshwater metagenome</name>
    <dbReference type="NCBI Taxonomy" id="449393"/>
    <lineage>
        <taxon>unclassified sequences</taxon>
        <taxon>metagenomes</taxon>
        <taxon>ecological metagenomes</taxon>
    </lineage>
</organism>